<dbReference type="SMR" id="A0A0P9MCF9"/>
<accession>A0A0P9MCF9</accession>
<dbReference type="Pfam" id="PF09722">
    <property type="entry name" value="Xre_MbcA_ParS_C"/>
    <property type="match status" value="1"/>
</dbReference>
<evidence type="ECO:0000259" key="1">
    <source>
        <dbReference type="Pfam" id="PF09722"/>
    </source>
</evidence>
<dbReference type="PATRIC" id="fig|264450.4.peg.2771"/>
<protein>
    <submittedName>
        <fullName evidence="2">Laccase</fullName>
    </submittedName>
</protein>
<name>A0A0P9MCF9_PSESX</name>
<reference evidence="2 3" key="1">
    <citation type="submission" date="2015-09" db="EMBL/GenBank/DDBJ databases">
        <title>Genome announcement of multiple Pseudomonas syringae strains.</title>
        <authorList>
            <person name="Thakur S."/>
            <person name="Wang P.W."/>
            <person name="Gong Y."/>
            <person name="Weir B.S."/>
            <person name="Guttman D.S."/>
        </authorList>
    </citation>
    <scope>NUCLEOTIDE SEQUENCE [LARGE SCALE GENOMIC DNA]</scope>
    <source>
        <strain evidence="2 3">ICMP9419</strain>
    </source>
</reference>
<dbReference type="AlphaFoldDB" id="A0A0P9MCF9"/>
<gene>
    <name evidence="2" type="ORF">ALO79_200142</name>
</gene>
<dbReference type="RefSeq" id="WP_053191444.1">
    <property type="nucleotide sequence ID" value="NZ_LJQD01000549.1"/>
</dbReference>
<comment type="caution">
    <text evidence="2">The sequence shown here is derived from an EMBL/GenBank/DDBJ whole genome shotgun (WGS) entry which is preliminary data.</text>
</comment>
<dbReference type="NCBIfam" id="TIGR02293">
    <property type="entry name" value="TAS_TIGR02293"/>
    <property type="match status" value="1"/>
</dbReference>
<dbReference type="Proteomes" id="UP000050381">
    <property type="component" value="Unassembled WGS sequence"/>
</dbReference>
<sequence length="71" mass="7756">MENSISVEENLEQITRLAGQLFDGDLQAARKWMVSPVLGLGSKSPVDMLGTQVEIEAVFDLIGRLMHGVIT</sequence>
<dbReference type="InterPro" id="IPR024467">
    <property type="entry name" value="Xre/MbcA/ParS-like_toxin-bd"/>
</dbReference>
<feature type="domain" description="Antitoxin Xre/MbcA/ParS-like toxin-binding" evidence="1">
    <location>
        <begin position="18"/>
        <end position="68"/>
    </location>
</feature>
<proteinExistence type="predicted"/>
<evidence type="ECO:0000313" key="3">
    <source>
        <dbReference type="Proteomes" id="UP000050381"/>
    </source>
</evidence>
<evidence type="ECO:0000313" key="2">
    <source>
        <dbReference type="EMBL" id="KPW89479.1"/>
    </source>
</evidence>
<dbReference type="InterPro" id="IPR011979">
    <property type="entry name" value="Antitox_Xre"/>
</dbReference>
<dbReference type="EMBL" id="LJQD01000549">
    <property type="protein sequence ID" value="KPW89479.1"/>
    <property type="molecule type" value="Genomic_DNA"/>
</dbReference>
<organism evidence="2 3">
    <name type="scientific">Pseudomonas syringae pv. castaneae</name>
    <dbReference type="NCBI Taxonomy" id="264450"/>
    <lineage>
        <taxon>Bacteria</taxon>
        <taxon>Pseudomonadati</taxon>
        <taxon>Pseudomonadota</taxon>
        <taxon>Gammaproteobacteria</taxon>
        <taxon>Pseudomonadales</taxon>
        <taxon>Pseudomonadaceae</taxon>
        <taxon>Pseudomonas</taxon>
        <taxon>Pseudomonas syringae</taxon>
    </lineage>
</organism>